<dbReference type="InterPro" id="IPR000182">
    <property type="entry name" value="GNAT_dom"/>
</dbReference>
<dbReference type="PANTHER" id="PTHR43877">
    <property type="entry name" value="AMINOALKYLPHOSPHONATE N-ACETYLTRANSFERASE-RELATED-RELATED"/>
    <property type="match status" value="1"/>
</dbReference>
<evidence type="ECO:0000313" key="4">
    <source>
        <dbReference type="EMBL" id="SFO34272.1"/>
    </source>
</evidence>
<organism evidence="4 5">
    <name type="scientific">Pseudonocardia ammonioxydans</name>
    <dbReference type="NCBI Taxonomy" id="260086"/>
    <lineage>
        <taxon>Bacteria</taxon>
        <taxon>Bacillati</taxon>
        <taxon>Actinomycetota</taxon>
        <taxon>Actinomycetes</taxon>
        <taxon>Pseudonocardiales</taxon>
        <taxon>Pseudonocardiaceae</taxon>
        <taxon>Pseudonocardia</taxon>
    </lineage>
</organism>
<dbReference type="STRING" id="260086.SAMN05216207_10463"/>
<dbReference type="GO" id="GO:0016747">
    <property type="term" value="F:acyltransferase activity, transferring groups other than amino-acyl groups"/>
    <property type="evidence" value="ECO:0007669"/>
    <property type="project" value="InterPro"/>
</dbReference>
<dbReference type="EMBL" id="FOUY01000046">
    <property type="protein sequence ID" value="SFO34272.1"/>
    <property type="molecule type" value="Genomic_DNA"/>
</dbReference>
<evidence type="ECO:0000256" key="1">
    <source>
        <dbReference type="ARBA" id="ARBA00022679"/>
    </source>
</evidence>
<dbReference type="InterPro" id="IPR016181">
    <property type="entry name" value="Acyl_CoA_acyltransferase"/>
</dbReference>
<accession>A0A1I5GE59</accession>
<keyword evidence="1 4" id="KW-0808">Transferase</keyword>
<gene>
    <name evidence="4" type="ORF">SAMN05216207_10463</name>
</gene>
<feature type="domain" description="N-acetyltransferase" evidence="3">
    <location>
        <begin position="1"/>
        <end position="160"/>
    </location>
</feature>
<name>A0A1I5GE59_PSUAM</name>
<keyword evidence="5" id="KW-1185">Reference proteome</keyword>
<dbReference type="PROSITE" id="PS51186">
    <property type="entry name" value="GNAT"/>
    <property type="match status" value="1"/>
</dbReference>
<dbReference type="Proteomes" id="UP000199614">
    <property type="component" value="Unassembled WGS sequence"/>
</dbReference>
<dbReference type="Pfam" id="PF00583">
    <property type="entry name" value="Acetyltransf_1"/>
    <property type="match status" value="1"/>
</dbReference>
<dbReference type="AlphaFoldDB" id="A0A1I5GE59"/>
<evidence type="ECO:0000313" key="5">
    <source>
        <dbReference type="Proteomes" id="UP000199614"/>
    </source>
</evidence>
<protein>
    <submittedName>
        <fullName evidence="4">Putative acetyltransferase</fullName>
    </submittedName>
</protein>
<evidence type="ECO:0000256" key="2">
    <source>
        <dbReference type="ARBA" id="ARBA00023315"/>
    </source>
</evidence>
<evidence type="ECO:0000259" key="3">
    <source>
        <dbReference type="PROSITE" id="PS51186"/>
    </source>
</evidence>
<dbReference type="InterPro" id="IPR050832">
    <property type="entry name" value="Bact_Acetyltransf"/>
</dbReference>
<reference evidence="4 5" key="1">
    <citation type="submission" date="2016-10" db="EMBL/GenBank/DDBJ databases">
        <authorList>
            <person name="de Groot N.N."/>
        </authorList>
    </citation>
    <scope>NUCLEOTIDE SEQUENCE [LARGE SCALE GENOMIC DNA]</scope>
    <source>
        <strain evidence="4 5">CGMCC 4.1877</strain>
    </source>
</reference>
<dbReference type="Gene3D" id="3.40.630.30">
    <property type="match status" value="1"/>
</dbReference>
<proteinExistence type="predicted"/>
<sequence length="163" mass="17366">MVRAAGNDDAEAMAQVIAAVAEEGSIGAEPPVDIEARAQRFRDVLADGGAGGMWVLDEEGRVVGLAGAYESGPAGVLAIGMALLPRARGRGGGRALLGAVLDHARAHEAHKVELEVWPDNARAIALYARVGFRVEGVRRDHYRRRDGTLRSTLLMAYLLEERG</sequence>
<dbReference type="SUPFAM" id="SSF55729">
    <property type="entry name" value="Acyl-CoA N-acyltransferases (Nat)"/>
    <property type="match status" value="1"/>
</dbReference>
<keyword evidence="2" id="KW-0012">Acyltransferase</keyword>